<dbReference type="Proteomes" id="UP000228568">
    <property type="component" value="Unassembled WGS sequence"/>
</dbReference>
<keyword evidence="2" id="KW-1133">Transmembrane helix</keyword>
<keyword evidence="2" id="KW-0472">Membrane</keyword>
<sequence length="747" mass="85049">MNNVDIREFFVEGDDQKTSHVLLHITEPSTAEEIEKGYFLALCEINNGSIEHIEQLQQIIDDIEAGYYNTANEDGDKNPFELTLEYINRKNLEISDKKIAIHCLVAVVKNNTISISYHGNPHAILFYEQKNQIHTFNILKEQAENNDSDALFSSVIEGNVNPGDKIFVATPQVTDHFSYDRLEKIITSRSIPQSVDHIEKVLKNLHGHSSFGGILCEYLSNKNPQETEKEPQSKKLDQSSAESLDQLLQSERNTAETLSPPLFSLFRKKTKKEESINKTRISLKKRRKIVRDNVTETNYRPHQDSEIRTIKSTTLVLVGRTLVEGGLWLINLIKKLAIVIGKIFIMIFILITNKNNSRREAIQSFKNTGHNLGQFIKELPIASKILLFGTIIAAILFISSIAGMKINEERLVREQNYNNHIQAIEDKIAIAEASIIYNDNSKAFTTLKEAQELTDAISDNGKESKELQQQFSVSIEEKLIKLRNVTVVSPQLLIDLQNQYGEINTKKMTRIDDTLVAYGPEDQSFYSFEINSKNSETHLHDIVSNITGGSTPKEQDKIVFLSGNQDIFEYNKETKTLSKNDIAYPDDKPQITDIFIYNLRLYAIDKKNNQIYKHNKTKTGYDKGSPWIKTNNVDLSDAVSLAVDGDIFVLKENGEILKFVSGKKEEFTITGLDPELSKPSIIWTYNDVQNIYILEPSVKRIVVLNKEGKLLKQYTVNEWQEPTGMIVDEAKKTIYVLDQNKIYSFGI</sequence>
<dbReference type="EMBL" id="PFPK01000022">
    <property type="protein sequence ID" value="PIZ95046.1"/>
    <property type="molecule type" value="Genomic_DNA"/>
</dbReference>
<name>A0A2M7V8C5_9BACT</name>
<dbReference type="InterPro" id="IPR011042">
    <property type="entry name" value="6-blade_b-propeller_TolB-like"/>
</dbReference>
<proteinExistence type="predicted"/>
<comment type="caution">
    <text evidence="3">The sequence shown here is derived from an EMBL/GenBank/DDBJ whole genome shotgun (WGS) entry which is preliminary data.</text>
</comment>
<gene>
    <name evidence="3" type="ORF">COX81_01975</name>
</gene>
<organism evidence="3 4">
    <name type="scientific">Candidatus Magasanikbacteria bacterium CG_4_10_14_0_2_um_filter_37_12</name>
    <dbReference type="NCBI Taxonomy" id="1974637"/>
    <lineage>
        <taxon>Bacteria</taxon>
        <taxon>Candidatus Magasanikiibacteriota</taxon>
    </lineage>
</organism>
<evidence type="ECO:0000313" key="4">
    <source>
        <dbReference type="Proteomes" id="UP000228568"/>
    </source>
</evidence>
<evidence type="ECO:0000313" key="3">
    <source>
        <dbReference type="EMBL" id="PIZ95046.1"/>
    </source>
</evidence>
<dbReference type="SUPFAM" id="SSF101898">
    <property type="entry name" value="NHL repeat"/>
    <property type="match status" value="1"/>
</dbReference>
<evidence type="ECO:0008006" key="5">
    <source>
        <dbReference type="Google" id="ProtNLM"/>
    </source>
</evidence>
<feature type="region of interest" description="Disordered" evidence="1">
    <location>
        <begin position="223"/>
        <end position="245"/>
    </location>
</feature>
<feature type="transmembrane region" description="Helical" evidence="2">
    <location>
        <begin position="327"/>
        <end position="351"/>
    </location>
</feature>
<protein>
    <recommendedName>
        <fullName evidence="5">PPM-type phosphatase domain-containing protein</fullName>
    </recommendedName>
</protein>
<evidence type="ECO:0000256" key="2">
    <source>
        <dbReference type="SAM" id="Phobius"/>
    </source>
</evidence>
<feature type="compositionally biased region" description="Basic and acidic residues" evidence="1">
    <location>
        <begin position="225"/>
        <end position="237"/>
    </location>
</feature>
<feature type="transmembrane region" description="Helical" evidence="2">
    <location>
        <begin position="385"/>
        <end position="404"/>
    </location>
</feature>
<dbReference type="AlphaFoldDB" id="A0A2M7V8C5"/>
<dbReference type="Gene3D" id="2.120.10.30">
    <property type="entry name" value="TolB, C-terminal domain"/>
    <property type="match status" value="1"/>
</dbReference>
<reference evidence="4" key="1">
    <citation type="submission" date="2017-09" db="EMBL/GenBank/DDBJ databases">
        <title>Depth-based differentiation of microbial function through sediment-hosted aquifers and enrichment of novel symbionts in the deep terrestrial subsurface.</title>
        <authorList>
            <person name="Probst A.J."/>
            <person name="Ladd B."/>
            <person name="Jarett J.K."/>
            <person name="Geller-Mcgrath D.E."/>
            <person name="Sieber C.M.K."/>
            <person name="Emerson J.B."/>
            <person name="Anantharaman K."/>
            <person name="Thomas B.C."/>
            <person name="Malmstrom R."/>
            <person name="Stieglmeier M."/>
            <person name="Klingl A."/>
            <person name="Woyke T."/>
            <person name="Ryan C.M."/>
            <person name="Banfield J.F."/>
        </authorList>
    </citation>
    <scope>NUCLEOTIDE SEQUENCE [LARGE SCALE GENOMIC DNA]</scope>
</reference>
<evidence type="ECO:0000256" key="1">
    <source>
        <dbReference type="SAM" id="MobiDB-lite"/>
    </source>
</evidence>
<keyword evidence="2" id="KW-0812">Transmembrane</keyword>
<accession>A0A2M7V8C5</accession>